<dbReference type="InterPro" id="IPR000073">
    <property type="entry name" value="AB_hydrolase_1"/>
</dbReference>
<keyword evidence="2" id="KW-0378">Hydrolase</keyword>
<accession>A0ABU5UPS1</accession>
<sequence>MLTDIPPDQYIKVGEINTRYWTLGNKGKTILLFHGAGDSIEFWLYNINVLAQHYRVYAVDMVGSGRSDKPSASYSLTYLAEFIKDFMDTLSIERASLVGNSMGGGVAIQFALMFPQQVDKLVLVGSFGLGREVRLALRLTILPLVLRFLRPNRRKLMSMLKVLFYNATLIPQEWIEIRYPIFALPHRHKAITKLARTNLNLLGVRRSVFSAIVNQLATITTPALIIWGKQDRILPVSHAYIAAEGLPNNRLHIFDSCGHYPQIEYPQEFNYIVLGFLAD</sequence>
<dbReference type="Pfam" id="PF00561">
    <property type="entry name" value="Abhydrolase_1"/>
    <property type="match status" value="1"/>
</dbReference>
<dbReference type="GO" id="GO:0016787">
    <property type="term" value="F:hydrolase activity"/>
    <property type="evidence" value="ECO:0007669"/>
    <property type="project" value="UniProtKB-KW"/>
</dbReference>
<evidence type="ECO:0000313" key="2">
    <source>
        <dbReference type="EMBL" id="MEA5607105.1"/>
    </source>
</evidence>
<organism evidence="2 3">
    <name type="scientific">Nodularia spumigena UHCC 0060</name>
    <dbReference type="NCBI Taxonomy" id="3110300"/>
    <lineage>
        <taxon>Bacteria</taxon>
        <taxon>Bacillati</taxon>
        <taxon>Cyanobacteriota</taxon>
        <taxon>Cyanophyceae</taxon>
        <taxon>Nostocales</taxon>
        <taxon>Nodulariaceae</taxon>
        <taxon>Nodularia</taxon>
    </lineage>
</organism>
<comment type="caution">
    <text evidence="2">The sequence shown here is derived from an EMBL/GenBank/DDBJ whole genome shotgun (WGS) entry which is preliminary data.</text>
</comment>
<dbReference type="Proteomes" id="UP001303285">
    <property type="component" value="Unassembled WGS sequence"/>
</dbReference>
<name>A0ABU5UPS1_NODSP</name>
<dbReference type="Gene3D" id="3.40.50.1820">
    <property type="entry name" value="alpha/beta hydrolase"/>
    <property type="match status" value="1"/>
</dbReference>
<dbReference type="PANTHER" id="PTHR46438:SF11">
    <property type="entry name" value="LIPASE-RELATED"/>
    <property type="match status" value="1"/>
</dbReference>
<dbReference type="EMBL" id="JAYGHK010000007">
    <property type="protein sequence ID" value="MEA5607105.1"/>
    <property type="molecule type" value="Genomic_DNA"/>
</dbReference>
<reference evidence="2 3" key="1">
    <citation type="submission" date="2023-12" db="EMBL/GenBank/DDBJ databases">
        <title>Baltic Sea Cyanobacteria.</title>
        <authorList>
            <person name="Delbaje E."/>
            <person name="Fewer D.P."/>
            <person name="Shishido T.K."/>
        </authorList>
    </citation>
    <scope>NUCLEOTIDE SEQUENCE [LARGE SCALE GENOMIC DNA]</scope>
    <source>
        <strain evidence="2 3">UHCC 0060</strain>
    </source>
</reference>
<gene>
    <name evidence="2" type="ORF">VB695_03275</name>
</gene>
<dbReference type="PANTHER" id="PTHR46438">
    <property type="entry name" value="ALPHA/BETA-HYDROLASES SUPERFAMILY PROTEIN"/>
    <property type="match status" value="1"/>
</dbReference>
<dbReference type="PRINTS" id="PR00111">
    <property type="entry name" value="ABHYDROLASE"/>
</dbReference>
<dbReference type="SUPFAM" id="SSF53474">
    <property type="entry name" value="alpha/beta-Hydrolases"/>
    <property type="match status" value="1"/>
</dbReference>
<proteinExistence type="predicted"/>
<protein>
    <submittedName>
        <fullName evidence="2">Alpha/beta fold hydrolase</fullName>
    </submittedName>
</protein>
<evidence type="ECO:0000313" key="3">
    <source>
        <dbReference type="Proteomes" id="UP001303285"/>
    </source>
</evidence>
<keyword evidence="3" id="KW-1185">Reference proteome</keyword>
<dbReference type="InterPro" id="IPR029058">
    <property type="entry name" value="AB_hydrolase_fold"/>
</dbReference>
<dbReference type="RefSeq" id="WP_323243776.1">
    <property type="nucleotide sequence ID" value="NZ_JAYGHK010000007.1"/>
</dbReference>
<feature type="domain" description="AB hydrolase-1" evidence="1">
    <location>
        <begin position="29"/>
        <end position="264"/>
    </location>
</feature>
<evidence type="ECO:0000259" key="1">
    <source>
        <dbReference type="Pfam" id="PF00561"/>
    </source>
</evidence>